<accession>A0A5C3KFJ8</accession>
<dbReference type="EMBL" id="ML210380">
    <property type="protein sequence ID" value="TFK18752.1"/>
    <property type="molecule type" value="Genomic_DNA"/>
</dbReference>
<evidence type="ECO:0000313" key="1">
    <source>
        <dbReference type="EMBL" id="TFK18752.1"/>
    </source>
</evidence>
<dbReference type="OrthoDB" id="3049422at2759"/>
<name>A0A5C3KFJ8_COPMA</name>
<reference evidence="1 2" key="1">
    <citation type="journal article" date="2019" name="Nat. Ecol. Evol.">
        <title>Megaphylogeny resolves global patterns of mushroom evolution.</title>
        <authorList>
            <person name="Varga T."/>
            <person name="Krizsan K."/>
            <person name="Foldi C."/>
            <person name="Dima B."/>
            <person name="Sanchez-Garcia M."/>
            <person name="Sanchez-Ramirez S."/>
            <person name="Szollosi G.J."/>
            <person name="Szarkandi J.G."/>
            <person name="Papp V."/>
            <person name="Albert L."/>
            <person name="Andreopoulos W."/>
            <person name="Angelini C."/>
            <person name="Antonin V."/>
            <person name="Barry K.W."/>
            <person name="Bougher N.L."/>
            <person name="Buchanan P."/>
            <person name="Buyck B."/>
            <person name="Bense V."/>
            <person name="Catcheside P."/>
            <person name="Chovatia M."/>
            <person name="Cooper J."/>
            <person name="Damon W."/>
            <person name="Desjardin D."/>
            <person name="Finy P."/>
            <person name="Geml J."/>
            <person name="Haridas S."/>
            <person name="Hughes K."/>
            <person name="Justo A."/>
            <person name="Karasinski D."/>
            <person name="Kautmanova I."/>
            <person name="Kiss B."/>
            <person name="Kocsube S."/>
            <person name="Kotiranta H."/>
            <person name="LaButti K.M."/>
            <person name="Lechner B.E."/>
            <person name="Liimatainen K."/>
            <person name="Lipzen A."/>
            <person name="Lukacs Z."/>
            <person name="Mihaltcheva S."/>
            <person name="Morgado L.N."/>
            <person name="Niskanen T."/>
            <person name="Noordeloos M.E."/>
            <person name="Ohm R.A."/>
            <person name="Ortiz-Santana B."/>
            <person name="Ovrebo C."/>
            <person name="Racz N."/>
            <person name="Riley R."/>
            <person name="Savchenko A."/>
            <person name="Shiryaev A."/>
            <person name="Soop K."/>
            <person name="Spirin V."/>
            <person name="Szebenyi C."/>
            <person name="Tomsovsky M."/>
            <person name="Tulloss R.E."/>
            <person name="Uehling J."/>
            <person name="Grigoriev I.V."/>
            <person name="Vagvolgyi C."/>
            <person name="Papp T."/>
            <person name="Martin F.M."/>
            <person name="Miettinen O."/>
            <person name="Hibbett D.S."/>
            <person name="Nagy L.G."/>
        </authorList>
    </citation>
    <scope>NUCLEOTIDE SEQUENCE [LARGE SCALE GENOMIC DNA]</scope>
    <source>
        <strain evidence="1 2">CBS 121175</strain>
    </source>
</reference>
<sequence>MPALNEFVPYSTSESIKSYMPEDNQTTETELLKRHYELKSAVSEMQGYLKLHENDVTQELFDLYLLAVVWLLTYDKIIMTLRSYLAQHFFAMNTMTGYIKAISTLNTDYDEMVQHATSAADFLLGKESSEGEDGYVDMIARKRLQQITEIKVVVEERVEDNTQPDIITNPESKEQYRVFMEGIYLTKYGEPSGLREEDYKLFRASFEDDCKPYAIGFADPAKSKLIKEMFVPLARS</sequence>
<protein>
    <submittedName>
        <fullName evidence="1">Uncharacterized protein</fullName>
    </submittedName>
</protein>
<organism evidence="1 2">
    <name type="scientific">Coprinopsis marcescibilis</name>
    <name type="common">Agaric fungus</name>
    <name type="synonym">Psathyrella marcescibilis</name>
    <dbReference type="NCBI Taxonomy" id="230819"/>
    <lineage>
        <taxon>Eukaryota</taxon>
        <taxon>Fungi</taxon>
        <taxon>Dikarya</taxon>
        <taxon>Basidiomycota</taxon>
        <taxon>Agaricomycotina</taxon>
        <taxon>Agaricomycetes</taxon>
        <taxon>Agaricomycetidae</taxon>
        <taxon>Agaricales</taxon>
        <taxon>Agaricineae</taxon>
        <taxon>Psathyrellaceae</taxon>
        <taxon>Coprinopsis</taxon>
    </lineage>
</organism>
<dbReference type="Proteomes" id="UP000307440">
    <property type="component" value="Unassembled WGS sequence"/>
</dbReference>
<proteinExistence type="predicted"/>
<evidence type="ECO:0000313" key="2">
    <source>
        <dbReference type="Proteomes" id="UP000307440"/>
    </source>
</evidence>
<keyword evidence="2" id="KW-1185">Reference proteome</keyword>
<dbReference type="AlphaFoldDB" id="A0A5C3KFJ8"/>
<gene>
    <name evidence="1" type="ORF">FA15DRAFT_243299</name>
</gene>